<dbReference type="EMBL" id="OX395135">
    <property type="protein sequence ID" value="CAI5785295.1"/>
    <property type="molecule type" value="Genomic_DNA"/>
</dbReference>
<gene>
    <name evidence="1" type="ORF">PODLI_1B035113</name>
</gene>
<proteinExistence type="predicted"/>
<dbReference type="AlphaFoldDB" id="A0AA35KW16"/>
<evidence type="ECO:0000313" key="2">
    <source>
        <dbReference type="Proteomes" id="UP001178461"/>
    </source>
</evidence>
<organism evidence="1 2">
    <name type="scientific">Podarcis lilfordi</name>
    <name type="common">Lilford's wall lizard</name>
    <dbReference type="NCBI Taxonomy" id="74358"/>
    <lineage>
        <taxon>Eukaryota</taxon>
        <taxon>Metazoa</taxon>
        <taxon>Chordata</taxon>
        <taxon>Craniata</taxon>
        <taxon>Vertebrata</taxon>
        <taxon>Euteleostomi</taxon>
        <taxon>Lepidosauria</taxon>
        <taxon>Squamata</taxon>
        <taxon>Bifurcata</taxon>
        <taxon>Unidentata</taxon>
        <taxon>Episquamata</taxon>
        <taxon>Laterata</taxon>
        <taxon>Lacertibaenia</taxon>
        <taxon>Lacertidae</taxon>
        <taxon>Podarcis</taxon>
    </lineage>
</organism>
<keyword evidence="2" id="KW-1185">Reference proteome</keyword>
<protein>
    <submittedName>
        <fullName evidence="1">Uncharacterized protein</fullName>
    </submittedName>
</protein>
<evidence type="ECO:0000313" key="1">
    <source>
        <dbReference type="EMBL" id="CAI5785295.1"/>
    </source>
</evidence>
<sequence>MDNTRLPKKCLIELSNGLPLKNYRMPLGPIFGPEMCFDGQKGQGNYEEKHSQNVYGERRRVIMKKEI</sequence>
<accession>A0AA35KW16</accession>
<name>A0AA35KW16_9SAUR</name>
<reference evidence="1" key="1">
    <citation type="submission" date="2022-12" db="EMBL/GenBank/DDBJ databases">
        <authorList>
            <person name="Alioto T."/>
            <person name="Alioto T."/>
            <person name="Gomez Garrido J."/>
        </authorList>
    </citation>
    <scope>NUCLEOTIDE SEQUENCE</scope>
</reference>
<dbReference type="Proteomes" id="UP001178461">
    <property type="component" value="Chromosome 10"/>
</dbReference>